<reference evidence="5" key="1">
    <citation type="journal article" date="2023" name="Plant J.">
        <title>The genome of the king protea, Protea cynaroides.</title>
        <authorList>
            <person name="Chang J."/>
            <person name="Duong T.A."/>
            <person name="Schoeman C."/>
            <person name="Ma X."/>
            <person name="Roodt D."/>
            <person name="Barker N."/>
            <person name="Li Z."/>
            <person name="Van de Peer Y."/>
            <person name="Mizrachi E."/>
        </authorList>
    </citation>
    <scope>NUCLEOTIDE SEQUENCE</scope>
    <source>
        <tissue evidence="5">Young leaves</tissue>
    </source>
</reference>
<feature type="domain" description="Ternary complex factor MIP1 leucine-zipper" evidence="4">
    <location>
        <begin position="512"/>
        <end position="590"/>
    </location>
</feature>
<evidence type="ECO:0008006" key="7">
    <source>
        <dbReference type="Google" id="ProtNLM"/>
    </source>
</evidence>
<dbReference type="EMBL" id="JAMYWD010000007">
    <property type="protein sequence ID" value="KAJ4966030.1"/>
    <property type="molecule type" value="Genomic_DNA"/>
</dbReference>
<protein>
    <recommendedName>
        <fullName evidence="7">DUF547 domain-containing protein</fullName>
    </recommendedName>
</protein>
<proteinExistence type="predicted"/>
<keyword evidence="6" id="KW-1185">Reference proteome</keyword>
<dbReference type="OrthoDB" id="418495at2759"/>
<evidence type="ECO:0000256" key="1">
    <source>
        <dbReference type="SAM" id="Phobius"/>
    </source>
</evidence>
<evidence type="ECO:0000259" key="4">
    <source>
        <dbReference type="Pfam" id="PF14389"/>
    </source>
</evidence>
<feature type="domain" description="DUF547" evidence="3">
    <location>
        <begin position="853"/>
        <end position="987"/>
    </location>
</feature>
<dbReference type="InterPro" id="IPR006869">
    <property type="entry name" value="DUF547"/>
</dbReference>
<dbReference type="AlphaFoldDB" id="A0A9Q0QNG0"/>
<keyword evidence="1" id="KW-0472">Membrane</keyword>
<dbReference type="Pfam" id="PF14389">
    <property type="entry name" value="Lzipper-MIP1"/>
    <property type="match status" value="1"/>
</dbReference>
<dbReference type="InterPro" id="IPR025757">
    <property type="entry name" value="MIP1_Leuzipper"/>
</dbReference>
<evidence type="ECO:0000259" key="2">
    <source>
        <dbReference type="Pfam" id="PF04765"/>
    </source>
</evidence>
<dbReference type="Pfam" id="PF04765">
    <property type="entry name" value="TOD1_MUCI70"/>
    <property type="match status" value="1"/>
</dbReference>
<comment type="caution">
    <text evidence="5">The sequence shown here is derived from an EMBL/GenBank/DDBJ whole genome shotgun (WGS) entry which is preliminary data.</text>
</comment>
<dbReference type="Pfam" id="PF04784">
    <property type="entry name" value="DUF547"/>
    <property type="match status" value="1"/>
</dbReference>
<keyword evidence="1" id="KW-1133">Transmembrane helix</keyword>
<keyword evidence="1" id="KW-0812">Transmembrane</keyword>
<dbReference type="PANTHER" id="PTHR23054">
    <property type="entry name" value="TERNARY COMPLEX FACTOR MIP1, LEUCINE-ZIPPER-RELATED"/>
    <property type="match status" value="1"/>
</dbReference>
<feature type="transmembrane region" description="Helical" evidence="1">
    <location>
        <begin position="51"/>
        <end position="69"/>
    </location>
</feature>
<dbReference type="PANTHER" id="PTHR23054:SF18">
    <property type="entry name" value="TERNARY COMPLEX FACTOR MIP1, LEUCINE-ZIPPER"/>
    <property type="match status" value="1"/>
</dbReference>
<name>A0A9Q0QNG0_9MAGN</name>
<feature type="domain" description="TOD1/MUCI70 glycosyltransferase-like" evidence="2">
    <location>
        <begin position="156"/>
        <end position="412"/>
    </location>
</feature>
<sequence>MFNSVSISVPDDDSDELAGKMRVRVRRKPKKFRFRGRDDFLRRMFRKLLKWWMLLLFLPAIGLLIFGGLKNAGKPNEESKSEIDARKILEGNLNRLDPETRVVKGIRERCLKLLPPQLLQHLDIPASKESNSPVKKLVYKSDDSSYEGVNTTPLQKQTEATRFNLFTGYQTLHQREQSFKVNETTVVHCGFYSENGGYKVSIEDKNYMQTCKVVVSTCAFGGGDDLYQPINMSEASLRKVCYVAFWDDITLKTQEVGGKRIDENHMIGKWRIVVIKDLPFVDQRLNGKIPKMLSHRLFPQARYSIWVDSKSQFRRDPLGVLEALLWRTNSTLAISEHGARSSVYDEGKAVIKKHKATPEEVEGQLSQYRRDGFPDDKRYNGKKALSEASVIVREHTPLTNLFMCLWFNEVVLLFYQILFSPNDHLSVVRDYCGRYQPDSFEATYGTRMLEVELHDSSLNPSKCMEVASRYKRSKSYPDKRLEEEQRRLKLGMGQGKGHAEPKENHSPMLGVQSSLKQEILQLEKRLQDQFVVRHGLEKALGYRSSFHDISNENSMPKPAKELIKEIAVLELEVLYLEQYLLSLYRKSFDQQISDLSPSTMSERVESSLFTQKDMFLKVSGLAISSERENSAVQSARLPLRRDLIANPRKDFIDIPRAKNLLDFGIHRSHSLLSQHSAYLTRTSPPMETLDRALRACHSQPLSFLKHGRNATSNVISLAEHLGTRIADHVPETANRLSEDMITCMSAIYCKLAEPSLMHNGISSSPISSLSSVNAFSPRDQYDLWIPRCRKDPSFDAQLDNPFHVEGLKEFSGPYSTMVEVPWICRDNQKLSDSEDMLQNFRSLVCRLEEVDPRKMTHVEKLAFWVNVHNALVMHAFLAYGIPQNNMKRVSLLLKAAYNVGGRTISADTIQSSILGCRIPRPGQWFRLFFPTKKKFKAGNDRKAYAIERPEPLLHFALCSGSHSDPAVRVYTPKRLLQELEAAKEEYIRATYGVRKVQKILLPKIVEYYAKDTGLCPAGVVEMIQQCIPESLRKTTMHKSLNGKTYKSIEWVPHNFAFRYLISKELVE</sequence>
<dbReference type="InterPro" id="IPR048354">
    <property type="entry name" value="TOD1_MUCI70_glycTrfase_dom"/>
</dbReference>
<accession>A0A9Q0QNG0</accession>
<organism evidence="5 6">
    <name type="scientific">Protea cynaroides</name>
    <dbReference type="NCBI Taxonomy" id="273540"/>
    <lineage>
        <taxon>Eukaryota</taxon>
        <taxon>Viridiplantae</taxon>
        <taxon>Streptophyta</taxon>
        <taxon>Embryophyta</taxon>
        <taxon>Tracheophyta</taxon>
        <taxon>Spermatophyta</taxon>
        <taxon>Magnoliopsida</taxon>
        <taxon>Proteales</taxon>
        <taxon>Proteaceae</taxon>
        <taxon>Protea</taxon>
    </lineage>
</organism>
<evidence type="ECO:0000259" key="3">
    <source>
        <dbReference type="Pfam" id="PF04784"/>
    </source>
</evidence>
<dbReference type="Proteomes" id="UP001141806">
    <property type="component" value="Unassembled WGS sequence"/>
</dbReference>
<evidence type="ECO:0000313" key="6">
    <source>
        <dbReference type="Proteomes" id="UP001141806"/>
    </source>
</evidence>
<evidence type="ECO:0000313" key="5">
    <source>
        <dbReference type="EMBL" id="KAJ4966030.1"/>
    </source>
</evidence>
<gene>
    <name evidence="5" type="ORF">NE237_017879</name>
</gene>